<dbReference type="SUPFAM" id="SSF53850">
    <property type="entry name" value="Periplasmic binding protein-like II"/>
    <property type="match status" value="1"/>
</dbReference>
<dbReference type="InterPro" id="IPR050389">
    <property type="entry name" value="LysR-type_TF"/>
</dbReference>
<protein>
    <submittedName>
        <fullName evidence="6">LysR family transcriptional regulator</fullName>
    </submittedName>
</protein>
<organism evidence="6 7">
    <name type="scientific">Bordetella genomosp. 1</name>
    <dbReference type="NCBI Taxonomy" id="1395607"/>
    <lineage>
        <taxon>Bacteria</taxon>
        <taxon>Pseudomonadati</taxon>
        <taxon>Pseudomonadota</taxon>
        <taxon>Betaproteobacteria</taxon>
        <taxon>Burkholderiales</taxon>
        <taxon>Alcaligenaceae</taxon>
        <taxon>Bordetella</taxon>
    </lineage>
</organism>
<dbReference type="RefSeq" id="WP_094825629.1">
    <property type="nucleotide sequence ID" value="NZ_NEVL01000002.1"/>
</dbReference>
<dbReference type="Proteomes" id="UP000217005">
    <property type="component" value="Unassembled WGS sequence"/>
</dbReference>
<comment type="caution">
    <text evidence="6">The sequence shown here is derived from an EMBL/GenBank/DDBJ whole genome shotgun (WGS) entry which is preliminary data.</text>
</comment>
<dbReference type="Pfam" id="PF03466">
    <property type="entry name" value="LysR_substrate"/>
    <property type="match status" value="1"/>
</dbReference>
<keyword evidence="2" id="KW-0805">Transcription regulation</keyword>
<evidence type="ECO:0000256" key="2">
    <source>
        <dbReference type="ARBA" id="ARBA00023015"/>
    </source>
</evidence>
<dbReference type="PANTHER" id="PTHR30118">
    <property type="entry name" value="HTH-TYPE TRANSCRIPTIONAL REGULATOR LEUO-RELATED"/>
    <property type="match status" value="1"/>
</dbReference>
<keyword evidence="3" id="KW-0238">DNA-binding</keyword>
<dbReference type="OrthoDB" id="8587114at2"/>
<keyword evidence="4" id="KW-0804">Transcription</keyword>
<dbReference type="InterPro" id="IPR036388">
    <property type="entry name" value="WH-like_DNA-bd_sf"/>
</dbReference>
<evidence type="ECO:0000259" key="5">
    <source>
        <dbReference type="PROSITE" id="PS50931"/>
    </source>
</evidence>
<dbReference type="EMBL" id="NEVL01000002">
    <property type="protein sequence ID" value="OZI39260.1"/>
    <property type="molecule type" value="Genomic_DNA"/>
</dbReference>
<dbReference type="PROSITE" id="PS50931">
    <property type="entry name" value="HTH_LYSR"/>
    <property type="match status" value="1"/>
</dbReference>
<evidence type="ECO:0000313" key="6">
    <source>
        <dbReference type="EMBL" id="OZI39260.1"/>
    </source>
</evidence>
<name>A0A261SQZ0_9BORD</name>
<dbReference type="PANTHER" id="PTHR30118:SF15">
    <property type="entry name" value="TRANSCRIPTIONAL REGULATORY PROTEIN"/>
    <property type="match status" value="1"/>
</dbReference>
<dbReference type="Gene3D" id="3.40.190.10">
    <property type="entry name" value="Periplasmic binding protein-like II"/>
    <property type="match status" value="2"/>
</dbReference>
<reference evidence="6 7" key="1">
    <citation type="submission" date="2017-05" db="EMBL/GenBank/DDBJ databases">
        <title>Complete and WGS of Bordetella genogroups.</title>
        <authorList>
            <person name="Spilker T."/>
            <person name="LiPuma J."/>
        </authorList>
    </citation>
    <scope>NUCLEOTIDE SEQUENCE [LARGE SCALE GENOMIC DNA]</scope>
    <source>
        <strain evidence="6 7">AU17610</strain>
    </source>
</reference>
<feature type="domain" description="HTH lysR-type" evidence="5">
    <location>
        <begin position="3"/>
        <end position="60"/>
    </location>
</feature>
<dbReference type="GO" id="GO:0003700">
    <property type="term" value="F:DNA-binding transcription factor activity"/>
    <property type="evidence" value="ECO:0007669"/>
    <property type="project" value="InterPro"/>
</dbReference>
<gene>
    <name evidence="6" type="ORF">CEG14_06980</name>
</gene>
<accession>A0A261SQZ0</accession>
<dbReference type="InterPro" id="IPR036390">
    <property type="entry name" value="WH_DNA-bd_sf"/>
</dbReference>
<dbReference type="PRINTS" id="PR00039">
    <property type="entry name" value="HTHLYSR"/>
</dbReference>
<dbReference type="Gene3D" id="1.10.10.10">
    <property type="entry name" value="Winged helix-like DNA-binding domain superfamily/Winged helix DNA-binding domain"/>
    <property type="match status" value="1"/>
</dbReference>
<dbReference type="InterPro" id="IPR000847">
    <property type="entry name" value="LysR_HTH_N"/>
</dbReference>
<sequence length="310" mass="34722">MGFDLNLMRVFLSVMEERSVTRAAKRLHLTQPAVSYALTRLREQFNDPLFLRTPAGMQPTPVAHALAEPIERGMSQFAEALNLRQAFDPARSQRRFRLSMSDIGEMVFLPAVMEQVHARAPRLRVEVQEVPMEQLPDALKSGEVDLAIGNLAGLGRTTQHAELFAERYVCMGRRGHPVLSQGLTRAQFRRLDHIMVASRASAHRLLEDVLGEAGLHRQPYLTLPHFSAAAEIVRRTDLTVTLPFRAAQWFNAAQGFEVRPLPFALPPLTVTVHWHPRFERDPGTAWLRGLIIDVLADGPARAPSGASREP</sequence>
<comment type="similarity">
    <text evidence="1">Belongs to the LysR transcriptional regulatory family.</text>
</comment>
<evidence type="ECO:0000313" key="7">
    <source>
        <dbReference type="Proteomes" id="UP000217005"/>
    </source>
</evidence>
<dbReference type="AlphaFoldDB" id="A0A261SQZ0"/>
<evidence type="ECO:0000256" key="3">
    <source>
        <dbReference type="ARBA" id="ARBA00023125"/>
    </source>
</evidence>
<dbReference type="InterPro" id="IPR005119">
    <property type="entry name" value="LysR_subst-bd"/>
</dbReference>
<dbReference type="Pfam" id="PF00126">
    <property type="entry name" value="HTH_1"/>
    <property type="match status" value="1"/>
</dbReference>
<evidence type="ECO:0000256" key="1">
    <source>
        <dbReference type="ARBA" id="ARBA00009437"/>
    </source>
</evidence>
<dbReference type="SUPFAM" id="SSF46785">
    <property type="entry name" value="Winged helix' DNA-binding domain"/>
    <property type="match status" value="1"/>
</dbReference>
<dbReference type="CDD" id="cd08459">
    <property type="entry name" value="PBP2_DntR_NahR_LinR_like"/>
    <property type="match status" value="1"/>
</dbReference>
<dbReference type="GO" id="GO:0003677">
    <property type="term" value="F:DNA binding"/>
    <property type="evidence" value="ECO:0007669"/>
    <property type="project" value="UniProtKB-KW"/>
</dbReference>
<evidence type="ECO:0000256" key="4">
    <source>
        <dbReference type="ARBA" id="ARBA00023163"/>
    </source>
</evidence>
<proteinExistence type="inferred from homology"/>